<dbReference type="InterPro" id="IPR002716">
    <property type="entry name" value="PIN_dom"/>
</dbReference>
<dbReference type="GO" id="GO:0090729">
    <property type="term" value="F:toxin activity"/>
    <property type="evidence" value="ECO:0007669"/>
    <property type="project" value="UniProtKB-KW"/>
</dbReference>
<dbReference type="KEGG" id="mam:Mesau_01221"/>
<dbReference type="GO" id="GO:0016787">
    <property type="term" value="F:hydrolase activity"/>
    <property type="evidence" value="ECO:0007669"/>
    <property type="project" value="UniProtKB-KW"/>
</dbReference>
<dbReference type="SUPFAM" id="SSF88723">
    <property type="entry name" value="PIN domain-like"/>
    <property type="match status" value="1"/>
</dbReference>
<dbReference type="Proteomes" id="UP000010998">
    <property type="component" value="Chromosome"/>
</dbReference>
<keyword evidence="2 8" id="KW-1277">Toxin-antitoxin system</keyword>
<dbReference type="Gene3D" id="3.40.50.1010">
    <property type="entry name" value="5'-nuclease"/>
    <property type="match status" value="1"/>
</dbReference>
<dbReference type="STRING" id="754035.Mesau_01221"/>
<keyword evidence="6 8" id="KW-0460">Magnesium</keyword>
<keyword evidence="8" id="KW-0800">Toxin</keyword>
<dbReference type="InterPro" id="IPR029060">
    <property type="entry name" value="PIN-like_dom_sf"/>
</dbReference>
<evidence type="ECO:0000256" key="1">
    <source>
        <dbReference type="ARBA" id="ARBA00001946"/>
    </source>
</evidence>
<dbReference type="OrthoDB" id="7188375at2"/>
<comment type="cofactor">
    <cofactor evidence="1 8">
        <name>Mg(2+)</name>
        <dbReference type="ChEBI" id="CHEBI:18420"/>
    </cofactor>
</comment>
<protein>
    <recommendedName>
        <fullName evidence="8">Ribonuclease VapC</fullName>
        <shortName evidence="8">RNase VapC</shortName>
        <ecNumber evidence="8">3.1.-.-</ecNumber>
    </recommendedName>
    <alternativeName>
        <fullName evidence="8">Toxin VapC</fullName>
    </alternativeName>
</protein>
<dbReference type="AlphaFoldDB" id="L0KGP2"/>
<feature type="binding site" evidence="8">
    <location>
        <position position="7"/>
    </location>
    <ligand>
        <name>Mg(2+)</name>
        <dbReference type="ChEBI" id="CHEBI:18420"/>
    </ligand>
</feature>
<dbReference type="PANTHER" id="PTHR33653:SF1">
    <property type="entry name" value="RIBONUCLEASE VAPC2"/>
    <property type="match status" value="1"/>
</dbReference>
<evidence type="ECO:0000256" key="7">
    <source>
        <dbReference type="ARBA" id="ARBA00038093"/>
    </source>
</evidence>
<feature type="binding site" evidence="8">
    <location>
        <position position="111"/>
    </location>
    <ligand>
        <name>Mg(2+)</name>
        <dbReference type="ChEBI" id="CHEBI:18420"/>
    </ligand>
</feature>
<dbReference type="EC" id="3.1.-.-" evidence="8"/>
<evidence type="ECO:0000313" key="10">
    <source>
        <dbReference type="EMBL" id="AGB43695.1"/>
    </source>
</evidence>
<keyword evidence="3 8" id="KW-0540">Nuclease</keyword>
<dbReference type="HAMAP" id="MF_00265">
    <property type="entry name" value="VapC_Nob1"/>
    <property type="match status" value="1"/>
</dbReference>
<dbReference type="CDD" id="cd18746">
    <property type="entry name" value="PIN_VapC4-5_FitB-like"/>
    <property type="match status" value="1"/>
</dbReference>
<gene>
    <name evidence="8" type="primary">vapC</name>
    <name evidence="10" type="ordered locus">Mesau_01221</name>
</gene>
<dbReference type="GeneID" id="90988728"/>
<evidence type="ECO:0000256" key="2">
    <source>
        <dbReference type="ARBA" id="ARBA00022649"/>
    </source>
</evidence>
<evidence type="ECO:0000256" key="5">
    <source>
        <dbReference type="ARBA" id="ARBA00022801"/>
    </source>
</evidence>
<dbReference type="GO" id="GO:0000287">
    <property type="term" value="F:magnesium ion binding"/>
    <property type="evidence" value="ECO:0007669"/>
    <property type="project" value="UniProtKB-UniRule"/>
</dbReference>
<dbReference type="Pfam" id="PF01850">
    <property type="entry name" value="PIN"/>
    <property type="match status" value="1"/>
</dbReference>
<evidence type="ECO:0000256" key="3">
    <source>
        <dbReference type="ARBA" id="ARBA00022722"/>
    </source>
</evidence>
<dbReference type="PANTHER" id="PTHR33653">
    <property type="entry name" value="RIBONUCLEASE VAPC2"/>
    <property type="match status" value="1"/>
</dbReference>
<evidence type="ECO:0000256" key="4">
    <source>
        <dbReference type="ARBA" id="ARBA00022723"/>
    </source>
</evidence>
<keyword evidence="4 8" id="KW-0479">Metal-binding</keyword>
<evidence type="ECO:0000259" key="9">
    <source>
        <dbReference type="Pfam" id="PF01850"/>
    </source>
</evidence>
<comment type="function">
    <text evidence="8">Toxic component of a toxin-antitoxin (TA) system. An RNase.</text>
</comment>
<evidence type="ECO:0000256" key="8">
    <source>
        <dbReference type="HAMAP-Rule" id="MF_00265"/>
    </source>
</evidence>
<keyword evidence="11" id="KW-1185">Reference proteome</keyword>
<dbReference type="eggNOG" id="COG1487">
    <property type="taxonomic scope" value="Bacteria"/>
</dbReference>
<dbReference type="GO" id="GO:0004540">
    <property type="term" value="F:RNA nuclease activity"/>
    <property type="evidence" value="ECO:0007669"/>
    <property type="project" value="InterPro"/>
</dbReference>
<evidence type="ECO:0000256" key="6">
    <source>
        <dbReference type="ARBA" id="ARBA00022842"/>
    </source>
</evidence>
<keyword evidence="5 8" id="KW-0378">Hydrolase</keyword>
<evidence type="ECO:0000313" key="11">
    <source>
        <dbReference type="Proteomes" id="UP000010998"/>
    </source>
</evidence>
<sequence length="150" mass="16396">MNGYLLDTSVLSVFAPDRAALPPAFQTWLSHTGRRHTWYIPAIAAAEVQKGVAKLRRAGGTQRAERLERWLDSLLDEFDERLLPVGSAIARRAGEMEDMAIALGRNPGLPDILIAATALVHDLTILTANNRHFDALKVASLNPFEAELGA</sequence>
<feature type="domain" description="PIN" evidence="9">
    <location>
        <begin position="4"/>
        <end position="136"/>
    </location>
</feature>
<proteinExistence type="inferred from homology"/>
<dbReference type="HOGENOM" id="CLU_118482_8_0_5"/>
<reference evidence="11" key="1">
    <citation type="submission" date="2012-02" db="EMBL/GenBank/DDBJ databases">
        <title>Complete sequence of Mesorhizobium australicum WSM2073.</title>
        <authorList>
            <person name="Lucas S."/>
            <person name="Han J."/>
            <person name="Lapidus A."/>
            <person name="Cheng J.-F."/>
            <person name="Goodwin L."/>
            <person name="Pitluck S."/>
            <person name="Peters L."/>
            <person name="Gu W."/>
            <person name="Detter J.C."/>
            <person name="Han C."/>
            <person name="Tapia R."/>
            <person name="Land M."/>
            <person name="Hauser L."/>
            <person name="Kyrpides N."/>
            <person name="Ivanova N."/>
            <person name="Pagani I."/>
            <person name="Reeve W.G."/>
            <person name="Howieson J.G."/>
            <person name="Tiwari R.P."/>
            <person name="O'Hara G.W."/>
            <person name="Atkins C.A."/>
            <person name="Ronson C.W."/>
            <person name="Nandasena K.G."/>
            <person name="Woyke T."/>
        </authorList>
    </citation>
    <scope>NUCLEOTIDE SEQUENCE [LARGE SCALE GENOMIC DNA]</scope>
    <source>
        <strain evidence="11">LMG 24608 / HAMBI 3006 / WSM2073</strain>
    </source>
</reference>
<dbReference type="RefSeq" id="WP_015315166.1">
    <property type="nucleotide sequence ID" value="NC_019973.1"/>
</dbReference>
<comment type="similarity">
    <text evidence="7 8">Belongs to the PINc/VapC protein family.</text>
</comment>
<accession>L0KGP2</accession>
<name>L0KGP2_MESAW</name>
<organism evidence="10 11">
    <name type="scientific">Mesorhizobium australicum (strain HAMBI 3006 / LMG 24608 / WSM2073)</name>
    <dbReference type="NCBI Taxonomy" id="754035"/>
    <lineage>
        <taxon>Bacteria</taxon>
        <taxon>Pseudomonadati</taxon>
        <taxon>Pseudomonadota</taxon>
        <taxon>Alphaproteobacteria</taxon>
        <taxon>Hyphomicrobiales</taxon>
        <taxon>Phyllobacteriaceae</taxon>
        <taxon>Mesorhizobium</taxon>
    </lineage>
</organism>
<dbReference type="InterPro" id="IPR022907">
    <property type="entry name" value="VapC_family"/>
</dbReference>
<dbReference type="EMBL" id="CP003358">
    <property type="protein sequence ID" value="AGB43695.1"/>
    <property type="molecule type" value="Genomic_DNA"/>
</dbReference>
<dbReference type="InterPro" id="IPR050556">
    <property type="entry name" value="Type_II_TA_system_RNase"/>
</dbReference>